<organism evidence="5 6">
    <name type="scientific">Phormidium yuhuli AB48</name>
    <dbReference type="NCBI Taxonomy" id="2940671"/>
    <lineage>
        <taxon>Bacteria</taxon>
        <taxon>Bacillati</taxon>
        <taxon>Cyanobacteriota</taxon>
        <taxon>Cyanophyceae</taxon>
        <taxon>Oscillatoriophycideae</taxon>
        <taxon>Oscillatoriales</taxon>
        <taxon>Oscillatoriaceae</taxon>
        <taxon>Phormidium</taxon>
        <taxon>Phormidium yuhuli</taxon>
    </lineage>
</organism>
<dbReference type="RefSeq" id="WP_252664748.1">
    <property type="nucleotide sequence ID" value="NZ_CP098611.1"/>
</dbReference>
<evidence type="ECO:0000313" key="6">
    <source>
        <dbReference type="Proteomes" id="UP001056708"/>
    </source>
</evidence>
<reference evidence="5" key="1">
    <citation type="submission" date="2022-06" db="EMBL/GenBank/DDBJ databases">
        <title>Genome sequence of Phormidium yuhuli AB48 isolated from an industrial photobioreactor environment.</title>
        <authorList>
            <person name="Qiu Y."/>
            <person name="Noonan A.J.C."/>
            <person name="Dofher K."/>
            <person name="Koch M."/>
            <person name="Kieft B."/>
            <person name="Lin X."/>
            <person name="Ziels R.M."/>
            <person name="Hallam S.J."/>
        </authorList>
    </citation>
    <scope>NUCLEOTIDE SEQUENCE</scope>
    <source>
        <strain evidence="5">AB48</strain>
    </source>
</reference>
<name>A0ABY5ATQ5_9CYAN</name>
<evidence type="ECO:0000256" key="3">
    <source>
        <dbReference type="PROSITE-ProRule" id="PRU00169"/>
    </source>
</evidence>
<dbReference type="InterPro" id="IPR011006">
    <property type="entry name" value="CheY-like_superfamily"/>
</dbReference>
<evidence type="ECO:0000256" key="1">
    <source>
        <dbReference type="ARBA" id="ARBA00022553"/>
    </source>
</evidence>
<dbReference type="EMBL" id="CP098611">
    <property type="protein sequence ID" value="USR92597.1"/>
    <property type="molecule type" value="Genomic_DNA"/>
</dbReference>
<dbReference type="SUPFAM" id="SSF52172">
    <property type="entry name" value="CheY-like"/>
    <property type="match status" value="1"/>
</dbReference>
<sequence>MSTILVVEDSTSQREMIANLLRNQGMQVVATRSGVEALKYLKANTPDLVVLDIVMPNPNGYDVCRKMKAHPRTKDIPVIMCSCKGEEFDRYWGMKVGADAYIAKPFHPDEMINAVRQLLVL</sequence>
<dbReference type="Pfam" id="PF00072">
    <property type="entry name" value="Response_reg"/>
    <property type="match status" value="1"/>
</dbReference>
<keyword evidence="6" id="KW-1185">Reference proteome</keyword>
<keyword evidence="2" id="KW-0902">Two-component regulatory system</keyword>
<dbReference type="SMART" id="SM00448">
    <property type="entry name" value="REC"/>
    <property type="match status" value="1"/>
</dbReference>
<dbReference type="InterPro" id="IPR001789">
    <property type="entry name" value="Sig_transdc_resp-reg_receiver"/>
</dbReference>
<keyword evidence="1 3" id="KW-0597">Phosphoprotein</keyword>
<evidence type="ECO:0000313" key="5">
    <source>
        <dbReference type="EMBL" id="USR92597.1"/>
    </source>
</evidence>
<dbReference type="PANTHER" id="PTHR44591:SF14">
    <property type="entry name" value="PROTEIN PILG"/>
    <property type="match status" value="1"/>
</dbReference>
<proteinExistence type="predicted"/>
<accession>A0ABY5ATQ5</accession>
<feature type="modified residue" description="4-aspartylphosphate" evidence="3">
    <location>
        <position position="52"/>
    </location>
</feature>
<evidence type="ECO:0000259" key="4">
    <source>
        <dbReference type="PROSITE" id="PS50110"/>
    </source>
</evidence>
<feature type="domain" description="Response regulatory" evidence="4">
    <location>
        <begin position="3"/>
        <end position="119"/>
    </location>
</feature>
<protein>
    <submittedName>
        <fullName evidence="5">Response regulator</fullName>
    </submittedName>
</protein>
<evidence type="ECO:0000256" key="2">
    <source>
        <dbReference type="ARBA" id="ARBA00023012"/>
    </source>
</evidence>
<dbReference type="Gene3D" id="3.40.50.2300">
    <property type="match status" value="1"/>
</dbReference>
<dbReference type="InterPro" id="IPR050595">
    <property type="entry name" value="Bact_response_regulator"/>
</dbReference>
<gene>
    <name evidence="5" type="ORF">NEA10_07730</name>
</gene>
<dbReference type="PANTHER" id="PTHR44591">
    <property type="entry name" value="STRESS RESPONSE REGULATOR PROTEIN 1"/>
    <property type="match status" value="1"/>
</dbReference>
<dbReference type="Proteomes" id="UP001056708">
    <property type="component" value="Chromosome"/>
</dbReference>
<dbReference type="PROSITE" id="PS50110">
    <property type="entry name" value="RESPONSE_REGULATORY"/>
    <property type="match status" value="1"/>
</dbReference>